<protein>
    <submittedName>
        <fullName evidence="8">Sigma-70 family RNA polymerase sigma factor</fullName>
    </submittedName>
</protein>
<dbReference type="NCBIfam" id="NF007228">
    <property type="entry name" value="PRK09646.1"/>
    <property type="match status" value="1"/>
</dbReference>
<evidence type="ECO:0000256" key="2">
    <source>
        <dbReference type="ARBA" id="ARBA00023015"/>
    </source>
</evidence>
<evidence type="ECO:0000259" key="6">
    <source>
        <dbReference type="Pfam" id="PF04542"/>
    </source>
</evidence>
<dbReference type="NCBIfam" id="TIGR02937">
    <property type="entry name" value="sigma70-ECF"/>
    <property type="match status" value="1"/>
</dbReference>
<feature type="domain" description="RNA polymerase sigma factor 70 region 4 type 2" evidence="7">
    <location>
        <begin position="142"/>
        <end position="193"/>
    </location>
</feature>
<evidence type="ECO:0000313" key="8">
    <source>
        <dbReference type="EMBL" id="QNE17336.1"/>
    </source>
</evidence>
<dbReference type="AlphaFoldDB" id="A0A7G6WTM1"/>
<dbReference type="PANTHER" id="PTHR43133">
    <property type="entry name" value="RNA POLYMERASE ECF-TYPE SIGMA FACTO"/>
    <property type="match status" value="1"/>
</dbReference>
<gene>
    <name evidence="8" type="ORF">F1D05_04635</name>
</gene>
<comment type="similarity">
    <text evidence="1">Belongs to the sigma-70 factor family. ECF subfamily.</text>
</comment>
<evidence type="ECO:0000256" key="4">
    <source>
        <dbReference type="ARBA" id="ARBA00023163"/>
    </source>
</evidence>
<dbReference type="InterPro" id="IPR013325">
    <property type="entry name" value="RNA_pol_sigma_r2"/>
</dbReference>
<keyword evidence="9" id="KW-1185">Reference proteome</keyword>
<evidence type="ECO:0000259" key="7">
    <source>
        <dbReference type="Pfam" id="PF08281"/>
    </source>
</evidence>
<dbReference type="Pfam" id="PF08281">
    <property type="entry name" value="Sigma70_r4_2"/>
    <property type="match status" value="1"/>
</dbReference>
<dbReference type="KEGG" id="kqi:F1D05_04635"/>
<dbReference type="RefSeq" id="WP_185446167.1">
    <property type="nucleotide sequence ID" value="NZ_CP043661.1"/>
</dbReference>
<dbReference type="GO" id="GO:0003677">
    <property type="term" value="F:DNA binding"/>
    <property type="evidence" value="ECO:0007669"/>
    <property type="project" value="InterPro"/>
</dbReference>
<dbReference type="InterPro" id="IPR036388">
    <property type="entry name" value="WH-like_DNA-bd_sf"/>
</dbReference>
<dbReference type="SUPFAM" id="SSF88659">
    <property type="entry name" value="Sigma3 and sigma4 domains of RNA polymerase sigma factors"/>
    <property type="match status" value="1"/>
</dbReference>
<dbReference type="GO" id="GO:0016987">
    <property type="term" value="F:sigma factor activity"/>
    <property type="evidence" value="ECO:0007669"/>
    <property type="project" value="UniProtKB-KW"/>
</dbReference>
<dbReference type="InterPro" id="IPR013324">
    <property type="entry name" value="RNA_pol_sigma_r3/r4-like"/>
</dbReference>
<feature type="region of interest" description="Disordered" evidence="5">
    <location>
        <begin position="193"/>
        <end position="222"/>
    </location>
</feature>
<dbReference type="Gene3D" id="1.10.1740.10">
    <property type="match status" value="1"/>
</dbReference>
<evidence type="ECO:0000313" key="9">
    <source>
        <dbReference type="Proteomes" id="UP000515563"/>
    </source>
</evidence>
<proteinExistence type="inferred from homology"/>
<dbReference type="EMBL" id="CP043661">
    <property type="protein sequence ID" value="QNE17336.1"/>
    <property type="molecule type" value="Genomic_DNA"/>
</dbReference>
<dbReference type="InterPro" id="IPR013249">
    <property type="entry name" value="RNA_pol_sigma70_r4_t2"/>
</dbReference>
<evidence type="ECO:0000256" key="1">
    <source>
        <dbReference type="ARBA" id="ARBA00010641"/>
    </source>
</evidence>
<dbReference type="Proteomes" id="UP000515563">
    <property type="component" value="Chromosome"/>
</dbReference>
<dbReference type="SUPFAM" id="SSF88946">
    <property type="entry name" value="Sigma2 domain of RNA polymerase sigma factors"/>
    <property type="match status" value="1"/>
</dbReference>
<accession>A0A7G6WTM1</accession>
<keyword evidence="4" id="KW-0804">Transcription</keyword>
<dbReference type="CDD" id="cd06171">
    <property type="entry name" value="Sigma70_r4"/>
    <property type="match status" value="1"/>
</dbReference>
<dbReference type="InterPro" id="IPR014284">
    <property type="entry name" value="RNA_pol_sigma-70_dom"/>
</dbReference>
<dbReference type="Gene3D" id="1.10.10.10">
    <property type="entry name" value="Winged helix-like DNA-binding domain superfamily/Winged helix DNA-binding domain"/>
    <property type="match status" value="1"/>
</dbReference>
<name>A0A7G6WTM1_9ACTN</name>
<dbReference type="InterPro" id="IPR039425">
    <property type="entry name" value="RNA_pol_sigma-70-like"/>
</dbReference>
<dbReference type="GO" id="GO:0006352">
    <property type="term" value="P:DNA-templated transcription initiation"/>
    <property type="evidence" value="ECO:0007669"/>
    <property type="project" value="InterPro"/>
</dbReference>
<keyword evidence="2" id="KW-0805">Transcription regulation</keyword>
<feature type="domain" description="RNA polymerase sigma-70 region 2" evidence="6">
    <location>
        <begin position="42"/>
        <end position="109"/>
    </location>
</feature>
<organism evidence="8 9">
    <name type="scientific">Kribbella qitaiheensis</name>
    <dbReference type="NCBI Taxonomy" id="1544730"/>
    <lineage>
        <taxon>Bacteria</taxon>
        <taxon>Bacillati</taxon>
        <taxon>Actinomycetota</taxon>
        <taxon>Actinomycetes</taxon>
        <taxon>Propionibacteriales</taxon>
        <taxon>Kribbellaceae</taxon>
        <taxon>Kribbella</taxon>
    </lineage>
</organism>
<reference evidence="9" key="1">
    <citation type="submission" date="2019-09" db="EMBL/GenBank/DDBJ databases">
        <title>Antimicrobial potential of Antarctic Bacteria.</title>
        <authorList>
            <person name="Benaud N."/>
            <person name="Edwards R.J."/>
            <person name="Ferrari B.C."/>
        </authorList>
    </citation>
    <scope>NUCLEOTIDE SEQUENCE [LARGE SCALE GENOMIC DNA]</scope>
    <source>
        <strain evidence="9">SPB151</strain>
    </source>
</reference>
<sequence length="222" mass="24474">MVEDGTIRTKLLSASPSAARTDPHAAVMARVADGDPAAFTELYVAMVPRVFGLVRRVLRNQAQAEEVTQEVMIDLWRRAARYDEARGSVVSWTLTIAHRRAIDRVRSEQAGARREHRVASWPSIIGGDQVADRVAAGLAAQRLRICLQRLTALQREAITLAYFGGYTYTEVAQLVDASLPAVKARIRDGLRKLRDDINDPPPPYPRRLARPCSPVSAIQGPG</sequence>
<evidence type="ECO:0000256" key="3">
    <source>
        <dbReference type="ARBA" id="ARBA00023082"/>
    </source>
</evidence>
<dbReference type="Pfam" id="PF04542">
    <property type="entry name" value="Sigma70_r2"/>
    <property type="match status" value="1"/>
</dbReference>
<dbReference type="PANTHER" id="PTHR43133:SF66">
    <property type="entry name" value="ECF RNA POLYMERASE SIGMA FACTOR SIGK"/>
    <property type="match status" value="1"/>
</dbReference>
<keyword evidence="3" id="KW-0731">Sigma factor</keyword>
<dbReference type="InterPro" id="IPR007627">
    <property type="entry name" value="RNA_pol_sigma70_r2"/>
</dbReference>
<reference evidence="8 9" key="2">
    <citation type="journal article" date="2020" name="Microbiol. Resour. Announc.">
        <title>Antarctic desert soil bacteria exhibit high novel natural product potential, evaluated through long-read genome sequencing and comparative genomics.</title>
        <authorList>
            <person name="Benaud N."/>
            <person name="Edwards R.J."/>
            <person name="Amos T.G."/>
            <person name="D'Agostino P.M."/>
            <person name="Gutierrez-Chavez C."/>
            <person name="Montgomery K."/>
            <person name="Nicetic I."/>
            <person name="Ferrari B.C."/>
        </authorList>
    </citation>
    <scope>NUCLEOTIDE SEQUENCE [LARGE SCALE GENOMIC DNA]</scope>
    <source>
        <strain evidence="8 9">SPB151</strain>
    </source>
</reference>
<evidence type="ECO:0000256" key="5">
    <source>
        <dbReference type="SAM" id="MobiDB-lite"/>
    </source>
</evidence>